<feature type="compositionally biased region" description="Polar residues" evidence="1">
    <location>
        <begin position="636"/>
        <end position="655"/>
    </location>
</feature>
<feature type="region of interest" description="Disordered" evidence="1">
    <location>
        <begin position="427"/>
        <end position="726"/>
    </location>
</feature>
<keyword evidence="4" id="KW-1185">Reference proteome</keyword>
<feature type="compositionally biased region" description="Low complexity" evidence="1">
    <location>
        <begin position="255"/>
        <end position="277"/>
    </location>
</feature>
<feature type="domain" description="Protein Zds1 C-terminal" evidence="2">
    <location>
        <begin position="727"/>
        <end position="779"/>
    </location>
</feature>
<dbReference type="InterPro" id="IPR013941">
    <property type="entry name" value="ZDS1_C"/>
</dbReference>
<feature type="compositionally biased region" description="Polar residues" evidence="1">
    <location>
        <begin position="131"/>
        <end position="141"/>
    </location>
</feature>
<dbReference type="EMBL" id="JAVRRG010000019">
    <property type="protein sequence ID" value="KAK5097301.1"/>
    <property type="molecule type" value="Genomic_DNA"/>
</dbReference>
<feature type="region of interest" description="Disordered" evidence="1">
    <location>
        <begin position="787"/>
        <end position="910"/>
    </location>
</feature>
<name>A0ABR0KII1_9EURO</name>
<feature type="region of interest" description="Disordered" evidence="1">
    <location>
        <begin position="332"/>
        <end position="406"/>
    </location>
</feature>
<accession>A0ABR0KII1</accession>
<feature type="compositionally biased region" description="Polar residues" evidence="1">
    <location>
        <begin position="447"/>
        <end position="465"/>
    </location>
</feature>
<protein>
    <recommendedName>
        <fullName evidence="2">Protein Zds1 C-terminal domain-containing protein</fullName>
    </recommendedName>
</protein>
<feature type="compositionally biased region" description="Basic and acidic residues" evidence="1">
    <location>
        <begin position="622"/>
        <end position="631"/>
    </location>
</feature>
<gene>
    <name evidence="3" type="ORF">LTR24_002348</name>
</gene>
<feature type="compositionally biased region" description="Polar residues" evidence="1">
    <location>
        <begin position="70"/>
        <end position="81"/>
    </location>
</feature>
<evidence type="ECO:0000259" key="2">
    <source>
        <dbReference type="SMART" id="SM01327"/>
    </source>
</evidence>
<comment type="caution">
    <text evidence="3">The sequence shown here is derived from an EMBL/GenBank/DDBJ whole genome shotgun (WGS) entry which is preliminary data.</text>
</comment>
<evidence type="ECO:0000313" key="3">
    <source>
        <dbReference type="EMBL" id="KAK5097301.1"/>
    </source>
</evidence>
<reference evidence="3 4" key="1">
    <citation type="submission" date="2023-08" db="EMBL/GenBank/DDBJ databases">
        <title>Black Yeasts Isolated from many extreme environments.</title>
        <authorList>
            <person name="Coleine C."/>
            <person name="Stajich J.E."/>
            <person name="Selbmann L."/>
        </authorList>
    </citation>
    <scope>NUCLEOTIDE SEQUENCE [LARGE SCALE GENOMIC DNA]</scope>
    <source>
        <strain evidence="3 4">CCFEE 5885</strain>
    </source>
</reference>
<sequence>MPWTYTITNATTLTQTSTRNRDTTRGASFAARTRGHAPHLSISDDSHHVTETIGFLYGDDDERDRRRASNAPSIARSSLYSERSPDEEMSSPQRTSFSRKLMSENNAHAPPPRHFEPSNGQQRPHPVRSYSFESLNGQQPSPVMAARDQSPSDTAQAHFPLNDIDYESSPAAVAQELSNLQALRRMSMDVHAAGDPDLPSLNPADIPSQPSPTASDDDSARLFWVPARIHPELAPKEFKTFLESKADQIKRRSGDLSTLGSSSLSSRSTSISSNSSGLARKKSMLSREVNNSSGYRDGADILQRKRSMSQRRQPSDPNLAELETLVANNLQVQRPDSPDDNVDFILPSVPSSSLKRSTKTRYQRVGSGTRGRGDRPQRGLKRAQTPDLEPNAGDASPVPDAPIQFPSFASAESGRLADTLSFPAAKAGQNAQNFSRPGRSPSPPQDAATTTSPSTTFNSILTSPGTDRRDTTSAPEHRSYRTRTIQSDRQSVPQIIETPPVEEQVVPKLSTEVVQPSEQPHPPVRPVQQQHPARTSSRESPKPQGRPPMPRTHSSASVAPGKNPRADVPPLTSPKQSLEQPSPLPWNDTNTANLSIIPTLTVDKQSQEKKESKKSGWGWLLGKDEDKEKGKGRPGRNTQSYDNTRLDVLQSSIDGSSRRRETIEIDRDSLRLDEERKKESQRKASPNEKKEKDSIFSSLFGGKKSKAEKEAKKSSRGLSPEPRHRELKPDIDYSWTRFSILEERAIYRMAHIKLANPRRALYSQVLLSNFMYSYLAKVQQMHPQMNLPTSAKQQKKQKEQPQPTPQPQQQGQKSDEFSTYQRYQQQQEQQPQSSQSAQQHQQQQPVAYEGQYTSNGYEQSSSRPSTRGSSRSVETAHSTGQYTNHNSYSYRAQHQQPVQQYETDREQEMW</sequence>
<feature type="region of interest" description="Disordered" evidence="1">
    <location>
        <begin position="63"/>
        <end position="157"/>
    </location>
</feature>
<feature type="compositionally biased region" description="Basic and acidic residues" evidence="1">
    <location>
        <begin position="656"/>
        <end position="694"/>
    </location>
</feature>
<feature type="region of interest" description="Disordered" evidence="1">
    <location>
        <begin position="16"/>
        <end position="45"/>
    </location>
</feature>
<dbReference type="InterPro" id="IPR040206">
    <property type="entry name" value="Zds1/2"/>
</dbReference>
<organism evidence="3 4">
    <name type="scientific">Lithohypha guttulata</name>
    <dbReference type="NCBI Taxonomy" id="1690604"/>
    <lineage>
        <taxon>Eukaryota</taxon>
        <taxon>Fungi</taxon>
        <taxon>Dikarya</taxon>
        <taxon>Ascomycota</taxon>
        <taxon>Pezizomycotina</taxon>
        <taxon>Eurotiomycetes</taxon>
        <taxon>Chaetothyriomycetidae</taxon>
        <taxon>Chaetothyriales</taxon>
        <taxon>Trichomeriaceae</taxon>
        <taxon>Lithohypha</taxon>
    </lineage>
</organism>
<feature type="region of interest" description="Disordered" evidence="1">
    <location>
        <begin position="193"/>
        <end position="218"/>
    </location>
</feature>
<dbReference type="Proteomes" id="UP001345013">
    <property type="component" value="Unassembled WGS sequence"/>
</dbReference>
<evidence type="ECO:0000313" key="4">
    <source>
        <dbReference type="Proteomes" id="UP001345013"/>
    </source>
</evidence>
<feature type="compositionally biased region" description="Polar residues" evidence="1">
    <location>
        <begin position="482"/>
        <end position="493"/>
    </location>
</feature>
<dbReference type="SMART" id="SM01327">
    <property type="entry name" value="Zds_C"/>
    <property type="match status" value="1"/>
</dbReference>
<dbReference type="Pfam" id="PF08632">
    <property type="entry name" value="Zds_C"/>
    <property type="match status" value="1"/>
</dbReference>
<feature type="compositionally biased region" description="Polar residues" evidence="1">
    <location>
        <begin position="90"/>
        <end position="106"/>
    </location>
</feature>
<dbReference type="PANTHER" id="PTHR28089">
    <property type="entry name" value="PROTEIN ZDS1-RELATED"/>
    <property type="match status" value="1"/>
</dbReference>
<feature type="compositionally biased region" description="Low complexity" evidence="1">
    <location>
        <begin position="821"/>
        <end position="844"/>
    </location>
</feature>
<dbReference type="PANTHER" id="PTHR28089:SF1">
    <property type="entry name" value="PROTEIN ZDS1-RELATED"/>
    <property type="match status" value="1"/>
</dbReference>
<feature type="region of interest" description="Disordered" evidence="1">
    <location>
        <begin position="250"/>
        <end position="318"/>
    </location>
</feature>
<evidence type="ECO:0000256" key="1">
    <source>
        <dbReference type="SAM" id="MobiDB-lite"/>
    </source>
</evidence>
<feature type="compositionally biased region" description="Polar residues" evidence="1">
    <location>
        <begin position="587"/>
        <end position="598"/>
    </location>
</feature>
<feature type="compositionally biased region" description="Basic and acidic residues" evidence="1">
    <location>
        <begin position="605"/>
        <end position="614"/>
    </location>
</feature>
<feature type="compositionally biased region" description="Polar residues" evidence="1">
    <location>
        <begin position="873"/>
        <end position="901"/>
    </location>
</feature>
<feature type="compositionally biased region" description="Basic and acidic residues" evidence="1">
    <location>
        <begin position="466"/>
        <end position="479"/>
    </location>
</feature>
<proteinExistence type="predicted"/>
<feature type="compositionally biased region" description="Low complexity" evidence="1">
    <location>
        <begin position="860"/>
        <end position="872"/>
    </location>
</feature>